<gene>
    <name evidence="2" type="ORF">IXB28_14450</name>
</gene>
<organism evidence="2 3">
    <name type="scientific">Leptothoe kymatousa TAU-MAC 1615</name>
    <dbReference type="NCBI Taxonomy" id="2364775"/>
    <lineage>
        <taxon>Bacteria</taxon>
        <taxon>Bacillati</taxon>
        <taxon>Cyanobacteriota</taxon>
        <taxon>Cyanophyceae</taxon>
        <taxon>Nodosilineales</taxon>
        <taxon>Cymatolegaceae</taxon>
        <taxon>Leptothoe</taxon>
        <taxon>Leptothoe kymatousa</taxon>
    </lineage>
</organism>
<evidence type="ECO:0000313" key="2">
    <source>
        <dbReference type="EMBL" id="MBT9313413.1"/>
    </source>
</evidence>
<dbReference type="InterPro" id="IPR011051">
    <property type="entry name" value="RmlC_Cupin_sf"/>
</dbReference>
<sequence>MSEITVNSQPQSSELETMGVFSWPIWQKDVSEFPWHYDESETCYFLEGQVTVTPSDGAPVSMGKGDLVTFPAGMSCTWRIDGAVRKHYSFG</sequence>
<dbReference type="EMBL" id="JADOER010000012">
    <property type="protein sequence ID" value="MBT9313413.1"/>
    <property type="molecule type" value="Genomic_DNA"/>
</dbReference>
<dbReference type="Pfam" id="PF05899">
    <property type="entry name" value="Cupin_3"/>
    <property type="match status" value="1"/>
</dbReference>
<dbReference type="PANTHER" id="PTHR33271:SF22">
    <property type="entry name" value="OS04G0445200 PROTEIN"/>
    <property type="match status" value="1"/>
</dbReference>
<dbReference type="InterPro" id="IPR008579">
    <property type="entry name" value="UGlyAH_Cupin_dom"/>
</dbReference>
<dbReference type="PANTHER" id="PTHR33271">
    <property type="entry name" value="OS04G0445200 PROTEIN"/>
    <property type="match status" value="1"/>
</dbReference>
<evidence type="ECO:0000313" key="3">
    <source>
        <dbReference type="Proteomes" id="UP001196661"/>
    </source>
</evidence>
<name>A0ABS5Y6G9_9CYAN</name>
<proteinExistence type="predicted"/>
<dbReference type="Proteomes" id="UP001196661">
    <property type="component" value="Unassembled WGS sequence"/>
</dbReference>
<accession>A0ABS5Y6G9</accession>
<dbReference type="InterPro" id="IPR014710">
    <property type="entry name" value="RmlC-like_jellyroll"/>
</dbReference>
<keyword evidence="3" id="KW-1185">Reference proteome</keyword>
<dbReference type="RefSeq" id="WP_215619294.1">
    <property type="nucleotide sequence ID" value="NZ_JADOER010000012.1"/>
</dbReference>
<dbReference type="CDD" id="cd02227">
    <property type="entry name" value="cupin_TM1112-like"/>
    <property type="match status" value="1"/>
</dbReference>
<comment type="caution">
    <text evidence="2">The sequence shown here is derived from an EMBL/GenBank/DDBJ whole genome shotgun (WGS) entry which is preliminary data.</text>
</comment>
<feature type="domain" description="(S)-ureidoglycine aminohydrolase cupin" evidence="1">
    <location>
        <begin position="17"/>
        <end position="88"/>
    </location>
</feature>
<dbReference type="SUPFAM" id="SSF51182">
    <property type="entry name" value="RmlC-like cupins"/>
    <property type="match status" value="1"/>
</dbReference>
<dbReference type="Gene3D" id="2.60.120.10">
    <property type="entry name" value="Jelly Rolls"/>
    <property type="match status" value="1"/>
</dbReference>
<reference evidence="2 3" key="1">
    <citation type="journal article" date="2021" name="Mar. Drugs">
        <title>Genome Reduction and Secondary Metabolism of the Marine Sponge-Associated Cyanobacterium Leptothoe.</title>
        <authorList>
            <person name="Konstantinou D."/>
            <person name="Popin R.V."/>
            <person name="Fewer D.P."/>
            <person name="Sivonen K."/>
            <person name="Gkelis S."/>
        </authorList>
    </citation>
    <scope>NUCLEOTIDE SEQUENCE [LARGE SCALE GENOMIC DNA]</scope>
    <source>
        <strain evidence="2 3">TAU-MAC 1615</strain>
    </source>
</reference>
<evidence type="ECO:0000259" key="1">
    <source>
        <dbReference type="Pfam" id="PF05899"/>
    </source>
</evidence>
<protein>
    <submittedName>
        <fullName evidence="2">Cupin domain-containing protein</fullName>
    </submittedName>
</protein>